<dbReference type="EMBL" id="JAZGQO010000010">
    <property type="protein sequence ID" value="KAK6175297.1"/>
    <property type="molecule type" value="Genomic_DNA"/>
</dbReference>
<dbReference type="InterPro" id="IPR006671">
    <property type="entry name" value="Cyclin_N"/>
</dbReference>
<organism evidence="7 8">
    <name type="scientific">Patella caerulea</name>
    <name type="common">Rayed Mediterranean limpet</name>
    <dbReference type="NCBI Taxonomy" id="87958"/>
    <lineage>
        <taxon>Eukaryota</taxon>
        <taxon>Metazoa</taxon>
        <taxon>Spiralia</taxon>
        <taxon>Lophotrochozoa</taxon>
        <taxon>Mollusca</taxon>
        <taxon>Gastropoda</taxon>
        <taxon>Patellogastropoda</taxon>
        <taxon>Patelloidea</taxon>
        <taxon>Patellidae</taxon>
        <taxon>Patella</taxon>
    </lineage>
</organism>
<dbReference type="Gene3D" id="1.10.472.10">
    <property type="entry name" value="Cyclin-like"/>
    <property type="match status" value="2"/>
</dbReference>
<evidence type="ECO:0000256" key="5">
    <source>
        <dbReference type="RuleBase" id="RU000383"/>
    </source>
</evidence>
<dbReference type="PANTHER" id="PTHR10026">
    <property type="entry name" value="CYCLIN"/>
    <property type="match status" value="1"/>
</dbReference>
<reference evidence="7 8" key="1">
    <citation type="submission" date="2024-01" db="EMBL/GenBank/DDBJ databases">
        <title>The genome of the rayed Mediterranean limpet Patella caerulea (Linnaeus, 1758).</title>
        <authorList>
            <person name="Anh-Thu Weber A."/>
            <person name="Halstead-Nussloch G."/>
        </authorList>
    </citation>
    <scope>NUCLEOTIDE SEQUENCE [LARGE SCALE GENOMIC DNA]</scope>
    <source>
        <strain evidence="7">AATW-2023a</strain>
        <tissue evidence="7">Whole specimen</tissue>
    </source>
</reference>
<dbReference type="SUPFAM" id="SSF47954">
    <property type="entry name" value="Cyclin-like"/>
    <property type="match status" value="2"/>
</dbReference>
<dbReference type="CDD" id="cd20535">
    <property type="entry name" value="CYCLIN_CCNM_CCNQ_rpt2"/>
    <property type="match status" value="1"/>
</dbReference>
<evidence type="ECO:0000313" key="7">
    <source>
        <dbReference type="EMBL" id="KAK6175297.1"/>
    </source>
</evidence>
<dbReference type="InterPro" id="IPR036915">
    <property type="entry name" value="Cyclin-like_sf"/>
</dbReference>
<dbReference type="InterPro" id="IPR013763">
    <property type="entry name" value="Cyclin-like_dom"/>
</dbReference>
<proteinExistence type="inferred from homology"/>
<comment type="similarity">
    <text evidence="1">Belongs to the cyclin family. Cyclin-like FAM58 subfamily.</text>
</comment>
<dbReference type="SMART" id="SM00385">
    <property type="entry name" value="CYCLIN"/>
    <property type="match status" value="1"/>
</dbReference>
<evidence type="ECO:0000259" key="6">
    <source>
        <dbReference type="SMART" id="SM00385"/>
    </source>
</evidence>
<keyword evidence="3 5" id="KW-0195">Cyclin</keyword>
<gene>
    <name evidence="7" type="ORF">SNE40_013788</name>
</gene>
<dbReference type="InterPro" id="IPR043198">
    <property type="entry name" value="Cyclin/Ssn8"/>
</dbReference>
<dbReference type="CDD" id="cd20534">
    <property type="entry name" value="CYCLIN_CCNM_CCNQ_rpt1"/>
    <property type="match status" value="1"/>
</dbReference>
<name>A0AAN8JD69_PATCE</name>
<dbReference type="PIRSF" id="PIRSF028758">
    <property type="entry name" value="Cyclin, C/H/G types"/>
    <property type="match status" value="1"/>
</dbReference>
<protein>
    <recommendedName>
        <fullName evidence="2">Cyclin-Q</fullName>
    </recommendedName>
    <alternativeName>
        <fullName evidence="4">Cyclin-related protein FAM58A</fullName>
    </alternativeName>
</protein>
<evidence type="ECO:0000256" key="4">
    <source>
        <dbReference type="ARBA" id="ARBA00032419"/>
    </source>
</evidence>
<comment type="caution">
    <text evidence="7">The sequence shown here is derived from an EMBL/GenBank/DDBJ whole genome shotgun (WGS) entry which is preliminary data.</text>
</comment>
<dbReference type="InterPro" id="IPR048055">
    <property type="entry name" value="Cyclin-Q_first_cyclin_box"/>
</dbReference>
<dbReference type="FunFam" id="1.10.472.10:FF:000042">
    <property type="entry name" value="FAM58A isoform 1"/>
    <property type="match status" value="1"/>
</dbReference>
<evidence type="ECO:0000256" key="2">
    <source>
        <dbReference type="ARBA" id="ARBA00019501"/>
    </source>
</evidence>
<feature type="domain" description="Cyclin-like" evidence="6">
    <location>
        <begin position="14"/>
        <end position="112"/>
    </location>
</feature>
<dbReference type="GO" id="GO:0016538">
    <property type="term" value="F:cyclin-dependent protein serine/threonine kinase regulator activity"/>
    <property type="evidence" value="ECO:0007669"/>
    <property type="project" value="InterPro"/>
</dbReference>
<keyword evidence="8" id="KW-1185">Reference proteome</keyword>
<dbReference type="InterPro" id="IPR048053">
    <property type="entry name" value="Cyclin-Q_second_cyclin_box"/>
</dbReference>
<dbReference type="AlphaFoldDB" id="A0AAN8JD69"/>
<accession>A0AAN8JD69</accession>
<sequence>MTDTETKVHFRVVRFMQEAGLKLHMKSVPLATAAVIYHKFFRGNALTDYDPYLIGTTALYLGSKIEEEAVKLRDVVNICHRTLHKSKPPLEIGETFWNLRETVASCELFILRALRFKVVVVHPHKFLLHYLKFLQDWFDPVEWERLPIAKTSWSLLRDSYHGIICLNTKPQHMAVAVIYFALLCHGAEVPCHKEADTKWWKVFCDDININIIETIISELMNMYDTEIYVQTS</sequence>
<dbReference type="GO" id="GO:0006357">
    <property type="term" value="P:regulation of transcription by RNA polymerase II"/>
    <property type="evidence" value="ECO:0007669"/>
    <property type="project" value="InterPro"/>
</dbReference>
<evidence type="ECO:0000256" key="1">
    <source>
        <dbReference type="ARBA" id="ARBA00010390"/>
    </source>
</evidence>
<evidence type="ECO:0000256" key="3">
    <source>
        <dbReference type="ARBA" id="ARBA00023127"/>
    </source>
</evidence>
<dbReference type="Pfam" id="PF00134">
    <property type="entry name" value="Cyclin_N"/>
    <property type="match status" value="1"/>
</dbReference>
<evidence type="ECO:0000313" key="8">
    <source>
        <dbReference type="Proteomes" id="UP001347796"/>
    </source>
</evidence>
<dbReference type="Proteomes" id="UP001347796">
    <property type="component" value="Unassembled WGS sequence"/>
</dbReference>